<accession>A0A2S0WEB7</accession>
<reference evidence="8" key="1">
    <citation type="submission" date="2018-01" db="EMBL/GenBank/DDBJ databases">
        <authorList>
            <person name="Li J."/>
        </authorList>
    </citation>
    <scope>NUCLEOTIDE SEQUENCE [LARGE SCALE GENOMIC DNA]</scope>
    <source>
        <strain evidence="8">2184</strain>
    </source>
</reference>
<dbReference type="OrthoDB" id="9803456at2"/>
<dbReference type="Proteomes" id="UP000244754">
    <property type="component" value="Chromosome"/>
</dbReference>
<dbReference type="RefSeq" id="WP_108404136.1">
    <property type="nucleotide sequence ID" value="NZ_CP026948.1"/>
</dbReference>
<keyword evidence="8" id="KW-1185">Reference proteome</keyword>
<protein>
    <submittedName>
        <fullName evidence="7">Phosphatidylinositol mannoside acyltransferase</fullName>
    </submittedName>
</protein>
<evidence type="ECO:0000256" key="2">
    <source>
        <dbReference type="ARBA" id="ARBA00022475"/>
    </source>
</evidence>
<keyword evidence="4 7" id="KW-0808">Transferase</keyword>
<dbReference type="AlphaFoldDB" id="A0A2S0WEB7"/>
<keyword evidence="2" id="KW-1003">Cell membrane</keyword>
<proteinExistence type="predicted"/>
<dbReference type="PANTHER" id="PTHR30606:SF10">
    <property type="entry name" value="PHOSPHATIDYLINOSITOL MANNOSIDE ACYLTRANSFERASE"/>
    <property type="match status" value="1"/>
</dbReference>
<dbReference type="Pfam" id="PF03279">
    <property type="entry name" value="Lip_A_acyltrans"/>
    <property type="match status" value="1"/>
</dbReference>
<keyword evidence="3" id="KW-0997">Cell inner membrane</keyword>
<name>A0A2S0WEB7_9CORY</name>
<dbReference type="CDD" id="cd07984">
    <property type="entry name" value="LPLAT_LABLAT-like"/>
    <property type="match status" value="1"/>
</dbReference>
<sequence>MKQELIAGGYVAGWRLVGALPESWAAALFRTGADIASDRGRGAEMLRRNLIRVVGAGSVDQRLVRASMRSYARYWKEAFQLPRLAGQEDVLARIDAGVSGREHFEAAYSRGRGVILALPHSGNWDMAGMWFVANYGGFTTVAERVEPAALFQAFVDFRNSLGFEVLPLTGGERPPYARLKEVLAGGGIVCLLGERDLTARGVAVDFFGEPTTMPAGPAKLAIDTGAALIAVHSAFGGPGEPPWLLTADPEIEVTTLERTTQLLADRFAANIAAHPADWHMLQPMWPADRPKRRRR</sequence>
<dbReference type="InterPro" id="IPR004960">
    <property type="entry name" value="LipA_acyltrans"/>
</dbReference>
<dbReference type="GO" id="GO:0009247">
    <property type="term" value="P:glycolipid biosynthetic process"/>
    <property type="evidence" value="ECO:0007669"/>
    <property type="project" value="UniProtKB-ARBA"/>
</dbReference>
<evidence type="ECO:0000256" key="3">
    <source>
        <dbReference type="ARBA" id="ARBA00022519"/>
    </source>
</evidence>
<evidence type="ECO:0000256" key="1">
    <source>
        <dbReference type="ARBA" id="ARBA00004533"/>
    </source>
</evidence>
<organism evidence="7 8">
    <name type="scientific">Corynebacterium liangguodongii</name>
    <dbReference type="NCBI Taxonomy" id="2079535"/>
    <lineage>
        <taxon>Bacteria</taxon>
        <taxon>Bacillati</taxon>
        <taxon>Actinomycetota</taxon>
        <taxon>Actinomycetes</taxon>
        <taxon>Mycobacteriales</taxon>
        <taxon>Corynebacteriaceae</taxon>
        <taxon>Corynebacterium</taxon>
    </lineage>
</organism>
<evidence type="ECO:0000256" key="6">
    <source>
        <dbReference type="ARBA" id="ARBA00023315"/>
    </source>
</evidence>
<evidence type="ECO:0000313" key="8">
    <source>
        <dbReference type="Proteomes" id="UP000244754"/>
    </source>
</evidence>
<evidence type="ECO:0000256" key="4">
    <source>
        <dbReference type="ARBA" id="ARBA00022679"/>
    </source>
</evidence>
<dbReference type="EMBL" id="CP026948">
    <property type="protein sequence ID" value="AWB84127.1"/>
    <property type="molecule type" value="Genomic_DNA"/>
</dbReference>
<dbReference type="GO" id="GO:0016746">
    <property type="term" value="F:acyltransferase activity"/>
    <property type="evidence" value="ECO:0007669"/>
    <property type="project" value="UniProtKB-KW"/>
</dbReference>
<evidence type="ECO:0000313" key="7">
    <source>
        <dbReference type="EMBL" id="AWB84127.1"/>
    </source>
</evidence>
<dbReference type="KEGG" id="clia:C3E79_06240"/>
<gene>
    <name evidence="7" type="ORF">C3E79_06240</name>
</gene>
<dbReference type="PANTHER" id="PTHR30606">
    <property type="entry name" value="LIPID A BIOSYNTHESIS LAUROYL ACYLTRANSFERASE"/>
    <property type="match status" value="1"/>
</dbReference>
<keyword evidence="6 7" id="KW-0012">Acyltransferase</keyword>
<keyword evidence="5" id="KW-0472">Membrane</keyword>
<dbReference type="NCBIfam" id="NF005919">
    <property type="entry name" value="PRK07920.1"/>
    <property type="match status" value="1"/>
</dbReference>
<evidence type="ECO:0000256" key="5">
    <source>
        <dbReference type="ARBA" id="ARBA00023136"/>
    </source>
</evidence>
<comment type="subcellular location">
    <subcellularLocation>
        <location evidence="1">Cell inner membrane</location>
    </subcellularLocation>
</comment>
<dbReference type="GO" id="GO:0005886">
    <property type="term" value="C:plasma membrane"/>
    <property type="evidence" value="ECO:0007669"/>
    <property type="project" value="UniProtKB-SubCell"/>
</dbReference>